<organism evidence="3 4">
    <name type="scientific">Litchfieldia luteola</name>
    <dbReference type="NCBI Taxonomy" id="682179"/>
    <lineage>
        <taxon>Bacteria</taxon>
        <taxon>Bacillati</taxon>
        <taxon>Bacillota</taxon>
        <taxon>Bacilli</taxon>
        <taxon>Bacillales</taxon>
        <taxon>Bacillaceae</taxon>
        <taxon>Litchfieldia</taxon>
    </lineage>
</organism>
<comment type="caution">
    <text evidence="3">The sequence shown here is derived from an EMBL/GenBank/DDBJ whole genome shotgun (WGS) entry which is preliminary data.</text>
</comment>
<protein>
    <submittedName>
        <fullName evidence="3">SWIM zinc finger family protein</fullName>
    </submittedName>
</protein>
<keyword evidence="1" id="KW-0479">Metal-binding</keyword>
<keyword evidence="1" id="KW-0862">Zinc</keyword>
<reference evidence="3 4" key="1">
    <citation type="submission" date="2020-10" db="EMBL/GenBank/DDBJ databases">
        <title>Bacillus sp. HD4P25, an endophyte from a halophyte.</title>
        <authorList>
            <person name="Sun J.-Q."/>
        </authorList>
    </citation>
    <scope>NUCLEOTIDE SEQUENCE [LARGE SCALE GENOMIC DNA]</scope>
    <source>
        <strain evidence="3 4">YIM 93174</strain>
    </source>
</reference>
<keyword evidence="4" id="KW-1185">Reference proteome</keyword>
<evidence type="ECO:0000313" key="3">
    <source>
        <dbReference type="EMBL" id="MBE4907268.1"/>
    </source>
</evidence>
<dbReference type="Pfam" id="PF04434">
    <property type="entry name" value="SWIM"/>
    <property type="match status" value="1"/>
</dbReference>
<evidence type="ECO:0000256" key="1">
    <source>
        <dbReference type="PROSITE-ProRule" id="PRU00325"/>
    </source>
</evidence>
<accession>A0ABR9QFK2</accession>
<dbReference type="EMBL" id="JADCLJ010000007">
    <property type="protein sequence ID" value="MBE4907268.1"/>
    <property type="molecule type" value="Genomic_DNA"/>
</dbReference>
<evidence type="ECO:0000313" key="4">
    <source>
        <dbReference type="Proteomes" id="UP001516662"/>
    </source>
</evidence>
<dbReference type="InterPro" id="IPR007527">
    <property type="entry name" value="Znf_SWIM"/>
</dbReference>
<keyword evidence="1" id="KW-0863">Zinc-finger</keyword>
<sequence>MLQNEVSKEQIEHFAEKLQSLYKYDNEVDRNLIKKGLVLYRQGSVYNVNLVGNEIVGRVQDVTPVDVTLDLDFLEMSSCTCPTGGFCRHQFAVFFSAISTSGIGVGKLLDEWKSGGVNKKLTLADIPVMRARDLKPFEEASLESWAAFFDSEYKKFVGDRSESDYYFISSIYHRYFSTLKSKAPSGTQHRRLFIIYAGITSIQKIIEILPKLKLTNYQFDSTVKPYVQNFVDAVIDNAYELQAVTFSFSLEPLLEEMQEKIRDGLLENTWFQYERFHLYRMLWSTIFNRKNWVERETEVILQMKEENGWSGGMAMALAHLSFLSKRDQEAIEYLELLDTPAIYYTFWWMNELSEEQQWGRLQLWLNYADKHFETFIQGLHSYESRRHMTRTFLKMITDYASEYDESLYLNMMKKLMPYSYIEFTTYLFEEKNYHGWVELQLAVGYEIEDHDKYILKIIEDTDRAALLPLYHQAVSKALKQKNRPSYKRAIRYLRKLRSYYRKLKQEEAWDDYITKLSAKTKRLRAFQEELLNAKFISS</sequence>
<feature type="domain" description="SWIM-type" evidence="2">
    <location>
        <begin position="65"/>
        <end position="98"/>
    </location>
</feature>
<proteinExistence type="predicted"/>
<gene>
    <name evidence="3" type="ORF">IMZ08_04240</name>
</gene>
<dbReference type="RefSeq" id="WP_193534734.1">
    <property type="nucleotide sequence ID" value="NZ_JADCLJ010000007.1"/>
</dbReference>
<dbReference type="Proteomes" id="UP001516662">
    <property type="component" value="Unassembled WGS sequence"/>
</dbReference>
<evidence type="ECO:0000259" key="2">
    <source>
        <dbReference type="PROSITE" id="PS50966"/>
    </source>
</evidence>
<name>A0ABR9QFK2_9BACI</name>
<dbReference type="PROSITE" id="PS50966">
    <property type="entry name" value="ZF_SWIM"/>
    <property type="match status" value="1"/>
</dbReference>